<evidence type="ECO:0000256" key="6">
    <source>
        <dbReference type="SAM" id="Phobius"/>
    </source>
</evidence>
<feature type="transmembrane region" description="Helical" evidence="6">
    <location>
        <begin position="835"/>
        <end position="855"/>
    </location>
</feature>
<feature type="transmembrane region" description="Helical" evidence="6">
    <location>
        <begin position="962"/>
        <end position="982"/>
    </location>
</feature>
<feature type="transmembrane region" description="Helical" evidence="6">
    <location>
        <begin position="461"/>
        <end position="485"/>
    </location>
</feature>
<feature type="transmembrane region" description="Helical" evidence="6">
    <location>
        <begin position="256"/>
        <end position="277"/>
    </location>
</feature>
<gene>
    <name evidence="8" type="ORF">HPB52_016838</name>
</gene>
<feature type="transmembrane region" description="Helical" evidence="6">
    <location>
        <begin position="173"/>
        <end position="195"/>
    </location>
</feature>
<feature type="transmembrane region" description="Helical" evidence="6">
    <location>
        <begin position="348"/>
        <end position="365"/>
    </location>
</feature>
<comment type="subcellular location">
    <subcellularLocation>
        <location evidence="1">Membrane</location>
        <topology evidence="1">Multi-pass membrane protein</topology>
    </subcellularLocation>
</comment>
<comment type="caution">
    <text evidence="8">The sequence shown here is derived from an EMBL/GenBank/DDBJ whole genome shotgun (WGS) entry which is preliminary data.</text>
</comment>
<keyword evidence="3 6" id="KW-1133">Transmembrane helix</keyword>
<dbReference type="Pfam" id="PF00083">
    <property type="entry name" value="Sugar_tr"/>
    <property type="match status" value="2"/>
</dbReference>
<evidence type="ECO:0000259" key="7">
    <source>
        <dbReference type="PROSITE" id="PS50850"/>
    </source>
</evidence>
<feature type="transmembrane region" description="Helical" evidence="6">
    <location>
        <begin position="631"/>
        <end position="659"/>
    </location>
</feature>
<proteinExistence type="predicted"/>
<dbReference type="AlphaFoldDB" id="A0A9D4PNH3"/>
<dbReference type="Gene3D" id="1.20.1250.20">
    <property type="entry name" value="MFS general substrate transporter like domains"/>
    <property type="match status" value="2"/>
</dbReference>
<evidence type="ECO:0000256" key="4">
    <source>
        <dbReference type="ARBA" id="ARBA00023136"/>
    </source>
</evidence>
<dbReference type="InterPro" id="IPR036259">
    <property type="entry name" value="MFS_trans_sf"/>
</dbReference>
<evidence type="ECO:0000256" key="3">
    <source>
        <dbReference type="ARBA" id="ARBA00022989"/>
    </source>
</evidence>
<feature type="transmembrane region" description="Helical" evidence="6">
    <location>
        <begin position="715"/>
        <end position="736"/>
    </location>
</feature>
<dbReference type="InterPro" id="IPR005829">
    <property type="entry name" value="Sugar_transporter_CS"/>
</dbReference>
<dbReference type="GO" id="GO:0022857">
    <property type="term" value="F:transmembrane transporter activity"/>
    <property type="evidence" value="ECO:0007669"/>
    <property type="project" value="InterPro"/>
</dbReference>
<dbReference type="VEuPathDB" id="VectorBase:RSAN_033935"/>
<dbReference type="PROSITE" id="PS00216">
    <property type="entry name" value="SUGAR_TRANSPORT_1"/>
    <property type="match status" value="1"/>
</dbReference>
<accession>A0A9D4PNH3</accession>
<keyword evidence="9" id="KW-1185">Reference proteome</keyword>
<dbReference type="PANTHER" id="PTHR24064">
    <property type="entry name" value="SOLUTE CARRIER FAMILY 22 MEMBER"/>
    <property type="match status" value="1"/>
</dbReference>
<feature type="transmembrane region" description="Helical" evidence="6">
    <location>
        <begin position="523"/>
        <end position="545"/>
    </location>
</feature>
<dbReference type="PROSITE" id="PS50850">
    <property type="entry name" value="MFS"/>
    <property type="match status" value="1"/>
</dbReference>
<evidence type="ECO:0000256" key="2">
    <source>
        <dbReference type="ARBA" id="ARBA00022692"/>
    </source>
</evidence>
<dbReference type="SUPFAM" id="SSF103473">
    <property type="entry name" value="MFS general substrate transporter"/>
    <property type="match status" value="2"/>
</dbReference>
<evidence type="ECO:0000313" key="9">
    <source>
        <dbReference type="Proteomes" id="UP000821837"/>
    </source>
</evidence>
<feature type="transmembrane region" description="Helical" evidence="6">
    <location>
        <begin position="689"/>
        <end position="709"/>
    </location>
</feature>
<feature type="transmembrane region" description="Helical" evidence="6">
    <location>
        <begin position="377"/>
        <end position="398"/>
    </location>
</feature>
<feature type="transmembrane region" description="Helical" evidence="6">
    <location>
        <begin position="229"/>
        <end position="250"/>
    </location>
</feature>
<feature type="transmembrane region" description="Helical" evidence="6">
    <location>
        <begin position="806"/>
        <end position="823"/>
    </location>
</feature>
<dbReference type="Proteomes" id="UP000821837">
    <property type="component" value="Chromosome 6"/>
</dbReference>
<dbReference type="InterPro" id="IPR005828">
    <property type="entry name" value="MFS_sugar_transport-like"/>
</dbReference>
<feature type="domain" description="Major facilitator superfamily (MFS) profile" evidence="7">
    <location>
        <begin position="96"/>
        <end position="543"/>
    </location>
</feature>
<dbReference type="InterPro" id="IPR020846">
    <property type="entry name" value="MFS_dom"/>
</dbReference>
<organism evidence="8 9">
    <name type="scientific">Rhipicephalus sanguineus</name>
    <name type="common">Brown dog tick</name>
    <name type="synonym">Ixodes sanguineus</name>
    <dbReference type="NCBI Taxonomy" id="34632"/>
    <lineage>
        <taxon>Eukaryota</taxon>
        <taxon>Metazoa</taxon>
        <taxon>Ecdysozoa</taxon>
        <taxon>Arthropoda</taxon>
        <taxon>Chelicerata</taxon>
        <taxon>Arachnida</taxon>
        <taxon>Acari</taxon>
        <taxon>Parasitiformes</taxon>
        <taxon>Ixodida</taxon>
        <taxon>Ixodoidea</taxon>
        <taxon>Ixodidae</taxon>
        <taxon>Rhipicephalinae</taxon>
        <taxon>Rhipicephalus</taxon>
        <taxon>Rhipicephalus</taxon>
    </lineage>
</organism>
<feature type="transmembrane region" description="Helical" evidence="6">
    <location>
        <begin position="20"/>
        <end position="43"/>
    </location>
</feature>
<keyword evidence="2 6" id="KW-0812">Transmembrane</keyword>
<feature type="transmembrane region" description="Helical" evidence="6">
    <location>
        <begin position="933"/>
        <end position="955"/>
    </location>
</feature>
<protein>
    <recommendedName>
        <fullName evidence="7">Major facilitator superfamily (MFS) profile domain-containing protein</fullName>
    </recommendedName>
</protein>
<feature type="region of interest" description="Disordered" evidence="5">
    <location>
        <begin position="1012"/>
        <end position="1038"/>
    </location>
</feature>
<sequence>MEFEDVIEELGGFGKFQKFLLWGFLLPSEILFSLISMNMIFLLSEPHHECAVPQLDALGLNESRAREIRKLLVSDDECQVLPMRPMNSTRFSGESDATSWNASWFVNESATRLPCESFRYDDQYYDETVPTKWDLVCSRGQLISLLYSITTVGSIIGTLIIGALADKYGRKPLFFTLVSLAVFSGFGTVLSYNYAMLVAMRFINALLDPQMDQLPYLIMFELVGAKQRTLLLGVTSMGWTLGMCLLPLVAYLSRTWVLLATVCASCAVPIFCYICVVPESPRWLLSRDRLPEASAVLRRIALRNGVEPPIDLDLKLKEVQQSTNAEEESEESGSMLDLVRKPRIRKNLLILTLIWSANGCAYGGLHINVTHLSGNEFLNFLYLALVEFPANAIGWWSMDRYGRRWTNVFFMLLTATACWAPVISPMSGTVGIVASVMAKFSTTAAYMMMYQQSDELFPTPLRSFSVGVLTALTAVFTAGVPYVVYMELGSLHGVNRTRDHLIMEFEDVLEKLGGYGKFQKMLVWGYLAPASILMPGYFMSQIFLLSTPKHTCRLPDFVRDTYNLTASETILLRTAIVSEDNCRVFPLAALNSSLVTQILNGANRSSWLGTGAFEWEPCEKFDYDKTIGRRFAFFITVVVATVFGISSILVTNFVAFIILRFFNATIMPQIFQLPYVILLELVGPKQRTAMLAVGWMSWTAGLCLLPLVAYLTRDWIVLGLLCSAAATLNAVYWKLLPESPRWLLSRNRFSEATDALTRIAKTNGVCPPKNLAIDLERVQRKLAEEEMVAKSSTVDLIRMSKVRSNFLIITLSWVANASAYYGMSINVTNMSGNEFVNFFLLGLVEFPACVIAWWAMEKLGRRWMNVFFQFMYNIKDIRFSASARFNRASSTFLRADALVTGIVLVMLAKFFCTASAMVMYQQASEVMPTPVRSFALGASSSVASTITICMPYIIYLGKYGTWIPFSVIAMLATLGGGFSAWLPETRGYPLYQNMEDAQKFSVKQKFFSFNRRPKEQQPSLDNQPNEKEMSLIANGCPP</sequence>
<dbReference type="EMBL" id="JABSTV010001252">
    <property type="protein sequence ID" value="KAH7947919.1"/>
    <property type="molecule type" value="Genomic_DNA"/>
</dbReference>
<evidence type="ECO:0000256" key="1">
    <source>
        <dbReference type="ARBA" id="ARBA00004141"/>
    </source>
</evidence>
<evidence type="ECO:0000313" key="8">
    <source>
        <dbReference type="EMBL" id="KAH7947919.1"/>
    </source>
</evidence>
<feature type="transmembrane region" description="Helical" evidence="6">
    <location>
        <begin position="665"/>
        <end position="682"/>
    </location>
</feature>
<feature type="transmembrane region" description="Helical" evidence="6">
    <location>
        <begin position="429"/>
        <end position="449"/>
    </location>
</feature>
<reference evidence="8" key="1">
    <citation type="journal article" date="2020" name="Cell">
        <title>Large-Scale Comparative Analyses of Tick Genomes Elucidate Their Genetic Diversity and Vector Capacities.</title>
        <authorList>
            <consortium name="Tick Genome and Microbiome Consortium (TIGMIC)"/>
            <person name="Jia N."/>
            <person name="Wang J."/>
            <person name="Shi W."/>
            <person name="Du L."/>
            <person name="Sun Y."/>
            <person name="Zhan W."/>
            <person name="Jiang J.F."/>
            <person name="Wang Q."/>
            <person name="Zhang B."/>
            <person name="Ji P."/>
            <person name="Bell-Sakyi L."/>
            <person name="Cui X.M."/>
            <person name="Yuan T.T."/>
            <person name="Jiang B.G."/>
            <person name="Yang W.F."/>
            <person name="Lam T.T."/>
            <person name="Chang Q.C."/>
            <person name="Ding S.J."/>
            <person name="Wang X.J."/>
            <person name="Zhu J.G."/>
            <person name="Ruan X.D."/>
            <person name="Zhao L."/>
            <person name="Wei J.T."/>
            <person name="Ye R.Z."/>
            <person name="Que T.C."/>
            <person name="Du C.H."/>
            <person name="Zhou Y.H."/>
            <person name="Cheng J.X."/>
            <person name="Dai P.F."/>
            <person name="Guo W.B."/>
            <person name="Han X.H."/>
            <person name="Huang E.J."/>
            <person name="Li L.F."/>
            <person name="Wei W."/>
            <person name="Gao Y.C."/>
            <person name="Liu J.Z."/>
            <person name="Shao H.Z."/>
            <person name="Wang X."/>
            <person name="Wang C.C."/>
            <person name="Yang T.C."/>
            <person name="Huo Q.B."/>
            <person name="Li W."/>
            <person name="Chen H.Y."/>
            <person name="Chen S.E."/>
            <person name="Zhou L.G."/>
            <person name="Ni X.B."/>
            <person name="Tian J.H."/>
            <person name="Sheng Y."/>
            <person name="Liu T."/>
            <person name="Pan Y.S."/>
            <person name="Xia L.Y."/>
            <person name="Li J."/>
            <person name="Zhao F."/>
            <person name="Cao W.C."/>
        </authorList>
    </citation>
    <scope>NUCLEOTIDE SEQUENCE</scope>
    <source>
        <strain evidence="8">Rsan-2018</strain>
    </source>
</reference>
<name>A0A9D4PNH3_RHISA</name>
<feature type="transmembrane region" description="Helical" evidence="6">
    <location>
        <begin position="405"/>
        <end position="423"/>
    </location>
</feature>
<reference evidence="8" key="2">
    <citation type="submission" date="2021-09" db="EMBL/GenBank/DDBJ databases">
        <authorList>
            <person name="Jia N."/>
            <person name="Wang J."/>
            <person name="Shi W."/>
            <person name="Du L."/>
            <person name="Sun Y."/>
            <person name="Zhan W."/>
            <person name="Jiang J."/>
            <person name="Wang Q."/>
            <person name="Zhang B."/>
            <person name="Ji P."/>
            <person name="Sakyi L.B."/>
            <person name="Cui X."/>
            <person name="Yuan T."/>
            <person name="Jiang B."/>
            <person name="Yang W."/>
            <person name="Lam T.T.-Y."/>
            <person name="Chang Q."/>
            <person name="Ding S."/>
            <person name="Wang X."/>
            <person name="Zhu J."/>
            <person name="Ruan X."/>
            <person name="Zhao L."/>
            <person name="Wei J."/>
            <person name="Que T."/>
            <person name="Du C."/>
            <person name="Cheng J."/>
            <person name="Dai P."/>
            <person name="Han X."/>
            <person name="Huang E."/>
            <person name="Gao Y."/>
            <person name="Liu J."/>
            <person name="Shao H."/>
            <person name="Ye R."/>
            <person name="Li L."/>
            <person name="Wei W."/>
            <person name="Wang X."/>
            <person name="Wang C."/>
            <person name="Huo Q."/>
            <person name="Li W."/>
            <person name="Guo W."/>
            <person name="Chen H."/>
            <person name="Chen S."/>
            <person name="Zhou L."/>
            <person name="Zhou L."/>
            <person name="Ni X."/>
            <person name="Tian J."/>
            <person name="Zhou Y."/>
            <person name="Sheng Y."/>
            <person name="Liu T."/>
            <person name="Pan Y."/>
            <person name="Xia L."/>
            <person name="Li J."/>
            <person name="Zhao F."/>
            <person name="Cao W."/>
        </authorList>
    </citation>
    <scope>NUCLEOTIDE SEQUENCE</scope>
    <source>
        <strain evidence="8">Rsan-2018</strain>
        <tissue evidence="8">Larvae</tissue>
    </source>
</reference>
<feature type="transmembrane region" description="Helical" evidence="6">
    <location>
        <begin position="142"/>
        <end position="161"/>
    </location>
</feature>
<dbReference type="GO" id="GO:0016020">
    <property type="term" value="C:membrane"/>
    <property type="evidence" value="ECO:0007669"/>
    <property type="project" value="UniProtKB-SubCell"/>
</dbReference>
<feature type="transmembrane region" description="Helical" evidence="6">
    <location>
        <begin position="897"/>
        <end position="921"/>
    </location>
</feature>
<keyword evidence="4 6" id="KW-0472">Membrane</keyword>
<evidence type="ECO:0000256" key="5">
    <source>
        <dbReference type="SAM" id="MobiDB-lite"/>
    </source>
</evidence>